<dbReference type="EMBL" id="NBNE01000483">
    <property type="protein sequence ID" value="OWZ19144.1"/>
    <property type="molecule type" value="Genomic_DNA"/>
</dbReference>
<dbReference type="OrthoDB" id="117285at2759"/>
<dbReference type="Proteomes" id="UP000198211">
    <property type="component" value="Unassembled WGS sequence"/>
</dbReference>
<reference evidence="2" key="1">
    <citation type="submission" date="2017-03" db="EMBL/GenBank/DDBJ databases">
        <title>Phytopthora megakarya and P. palmivora, two closely related causual agents of cacao black pod achieved similar genome size and gene model numbers by different mechanisms.</title>
        <authorList>
            <person name="Ali S."/>
            <person name="Shao J."/>
            <person name="Larry D.J."/>
            <person name="Kronmiller B."/>
            <person name="Shen D."/>
            <person name="Strem M.D."/>
            <person name="Melnick R.L."/>
            <person name="Guiltinan M.J."/>
            <person name="Tyler B.M."/>
            <person name="Meinhardt L.W."/>
            <person name="Bailey B.A."/>
        </authorList>
    </citation>
    <scope>NUCLEOTIDE SEQUENCE [LARGE SCALE GENOMIC DNA]</scope>
    <source>
        <strain evidence="2">zdho120</strain>
    </source>
</reference>
<evidence type="ECO:0000313" key="1">
    <source>
        <dbReference type="EMBL" id="OWZ19144.1"/>
    </source>
</evidence>
<dbReference type="Gene3D" id="2.40.70.10">
    <property type="entry name" value="Acid Proteases"/>
    <property type="match status" value="1"/>
</dbReference>
<keyword evidence="2" id="KW-1185">Reference proteome</keyword>
<dbReference type="InterPro" id="IPR021109">
    <property type="entry name" value="Peptidase_aspartic_dom_sf"/>
</dbReference>
<protein>
    <recommendedName>
        <fullName evidence="3">Eukaryotic/viral aspartic protease</fullName>
    </recommendedName>
</protein>
<organism evidence="1 2">
    <name type="scientific">Phytophthora megakarya</name>
    <dbReference type="NCBI Taxonomy" id="4795"/>
    <lineage>
        <taxon>Eukaryota</taxon>
        <taxon>Sar</taxon>
        <taxon>Stramenopiles</taxon>
        <taxon>Oomycota</taxon>
        <taxon>Peronosporomycetes</taxon>
        <taxon>Peronosporales</taxon>
        <taxon>Peronosporaceae</taxon>
        <taxon>Phytophthora</taxon>
    </lineage>
</organism>
<sequence>MDILPGESRGYWKHHSPRKWFRQAKITSKIHNDKAILHLGTGAEVSIVNTIFARKGGTVENGDKVYRTEGRIQIKMTLAGSLVYFCDIWVDDLTGQQAILGMDFMVPARIRLDLAHGSIRLPDEVRIQLSGRRQLYSDKAKIVNVGQYLRGVGRTAIAPEIVDPRQTVGHTWGSIGADNIRPIREDEVHLDQDEVLILHQDQRIGIWLTGDHVPRLLGVISIGSRRYMEWQNLALDTTTDVRFEDMEFEALPGPAVERSECLRRYRGINLRLLFLDLPLSLCMQ</sequence>
<proteinExistence type="predicted"/>
<evidence type="ECO:0000313" key="2">
    <source>
        <dbReference type="Proteomes" id="UP000198211"/>
    </source>
</evidence>
<comment type="caution">
    <text evidence="1">The sequence shown here is derived from an EMBL/GenBank/DDBJ whole genome shotgun (WGS) entry which is preliminary data.</text>
</comment>
<name>A0A225WNM2_9STRA</name>
<accession>A0A225WNM2</accession>
<evidence type="ECO:0008006" key="3">
    <source>
        <dbReference type="Google" id="ProtNLM"/>
    </source>
</evidence>
<gene>
    <name evidence="1" type="ORF">PHMEG_0006665</name>
</gene>
<dbReference type="AlphaFoldDB" id="A0A225WNM2"/>